<dbReference type="SMART" id="SM00054">
    <property type="entry name" value="EFh"/>
    <property type="match status" value="2"/>
</dbReference>
<evidence type="ECO:0000256" key="1">
    <source>
        <dbReference type="ARBA" id="ARBA00007623"/>
    </source>
</evidence>
<evidence type="ECO:0000256" key="4">
    <source>
        <dbReference type="ARBA" id="ARBA00022737"/>
    </source>
</evidence>
<dbReference type="CDD" id="cd16196">
    <property type="entry name" value="EFh_PEF_CalpA_B"/>
    <property type="match status" value="1"/>
</dbReference>
<dbReference type="Pfam" id="PF01067">
    <property type="entry name" value="Calpain_III"/>
    <property type="match status" value="1"/>
</dbReference>
<evidence type="ECO:0000256" key="6">
    <source>
        <dbReference type="ARBA" id="ARBA00022807"/>
    </source>
</evidence>
<keyword evidence="5 9" id="KW-0378">Hydrolase</keyword>
<dbReference type="PROSITE" id="PS50222">
    <property type="entry name" value="EF_HAND_2"/>
    <property type="match status" value="1"/>
</dbReference>
<dbReference type="Gene3D" id="1.10.238.10">
    <property type="entry name" value="EF-hand"/>
    <property type="match status" value="1"/>
</dbReference>
<dbReference type="Gene3D" id="2.60.120.380">
    <property type="match status" value="1"/>
</dbReference>
<evidence type="ECO:0000256" key="2">
    <source>
        <dbReference type="ARBA" id="ARBA00022670"/>
    </source>
</evidence>
<organism evidence="12 13">
    <name type="scientific">Pinctada imbricata</name>
    <name type="common">Atlantic pearl-oyster</name>
    <name type="synonym">Pinctada martensii</name>
    <dbReference type="NCBI Taxonomy" id="66713"/>
    <lineage>
        <taxon>Eukaryota</taxon>
        <taxon>Metazoa</taxon>
        <taxon>Spiralia</taxon>
        <taxon>Lophotrochozoa</taxon>
        <taxon>Mollusca</taxon>
        <taxon>Bivalvia</taxon>
        <taxon>Autobranchia</taxon>
        <taxon>Pteriomorphia</taxon>
        <taxon>Pterioida</taxon>
        <taxon>Pterioidea</taxon>
        <taxon>Pteriidae</taxon>
        <taxon>Pinctada</taxon>
    </lineage>
</organism>
<keyword evidence="2 9" id="KW-0645">Protease</keyword>
<dbReference type="InterPro" id="IPR038765">
    <property type="entry name" value="Papain-like_cys_pep_sf"/>
</dbReference>
<dbReference type="GO" id="GO:0004198">
    <property type="term" value="F:calcium-dependent cysteine-type endopeptidase activity"/>
    <property type="evidence" value="ECO:0007669"/>
    <property type="project" value="InterPro"/>
</dbReference>
<dbReference type="InterPro" id="IPR002048">
    <property type="entry name" value="EF_hand_dom"/>
</dbReference>
<dbReference type="Gene3D" id="3.90.70.10">
    <property type="entry name" value="Cysteine proteinases"/>
    <property type="match status" value="1"/>
</dbReference>
<feature type="domain" description="Calpain catalytic" evidence="10">
    <location>
        <begin position="49"/>
        <end position="348"/>
    </location>
</feature>
<dbReference type="SUPFAM" id="SSF54001">
    <property type="entry name" value="Cysteine proteinases"/>
    <property type="match status" value="1"/>
</dbReference>
<dbReference type="FunFam" id="3.90.70.10:FF:000001">
    <property type="entry name" value="Calpain-1 catalytic subunit"/>
    <property type="match status" value="1"/>
</dbReference>
<dbReference type="AlphaFoldDB" id="A0AA88YAY2"/>
<accession>A0AA88YAY2</accession>
<evidence type="ECO:0000256" key="8">
    <source>
        <dbReference type="PIRSR" id="PIRSR622684-1"/>
    </source>
</evidence>
<keyword evidence="6 9" id="KW-0788">Thiol protease</keyword>
<dbReference type="InterPro" id="IPR011992">
    <property type="entry name" value="EF-hand-dom_pair"/>
</dbReference>
<evidence type="ECO:0000313" key="13">
    <source>
        <dbReference type="Proteomes" id="UP001186944"/>
    </source>
</evidence>
<feature type="active site" evidence="8 9">
    <location>
        <position position="104"/>
    </location>
</feature>
<comment type="caution">
    <text evidence="12">The sequence shown here is derived from an EMBL/GenBank/DDBJ whole genome shotgun (WGS) entry which is preliminary data.</text>
</comment>
<evidence type="ECO:0000256" key="9">
    <source>
        <dbReference type="PROSITE-ProRule" id="PRU00239"/>
    </source>
</evidence>
<comment type="similarity">
    <text evidence="1">Belongs to the peptidase C2 family.</text>
</comment>
<dbReference type="InterPro" id="IPR022683">
    <property type="entry name" value="Calpain_III"/>
</dbReference>
<dbReference type="SMART" id="SM00720">
    <property type="entry name" value="calpain_III"/>
    <property type="match status" value="1"/>
</dbReference>
<dbReference type="PANTHER" id="PTHR10183">
    <property type="entry name" value="CALPAIN"/>
    <property type="match status" value="1"/>
</dbReference>
<dbReference type="PROSITE" id="PS00018">
    <property type="entry name" value="EF_HAND_1"/>
    <property type="match status" value="1"/>
</dbReference>
<dbReference type="PRINTS" id="PR00704">
    <property type="entry name" value="CALPAIN"/>
</dbReference>
<dbReference type="SUPFAM" id="SSF47473">
    <property type="entry name" value="EF-hand"/>
    <property type="match status" value="1"/>
</dbReference>
<dbReference type="PROSITE" id="PS50203">
    <property type="entry name" value="CALPAIN_CAT"/>
    <property type="match status" value="1"/>
</dbReference>
<keyword evidence="13" id="KW-1185">Reference proteome</keyword>
<name>A0AA88YAY2_PINIB</name>
<dbReference type="Proteomes" id="UP001186944">
    <property type="component" value="Unassembled WGS sequence"/>
</dbReference>
<evidence type="ECO:0008006" key="14">
    <source>
        <dbReference type="Google" id="ProtNLM"/>
    </source>
</evidence>
<dbReference type="Pfam" id="PF00648">
    <property type="entry name" value="Peptidase_C2"/>
    <property type="match status" value="1"/>
</dbReference>
<dbReference type="CDD" id="cd00214">
    <property type="entry name" value="Calpain_III"/>
    <property type="match status" value="1"/>
</dbReference>
<evidence type="ECO:0000313" key="12">
    <source>
        <dbReference type="EMBL" id="KAK3092940.1"/>
    </source>
</evidence>
<proteinExistence type="inferred from homology"/>
<protein>
    <recommendedName>
        <fullName evidence="14">Calpain-B</fullName>
    </recommendedName>
</protein>
<dbReference type="InterPro" id="IPR033883">
    <property type="entry name" value="C2_III"/>
</dbReference>
<reference evidence="12" key="1">
    <citation type="submission" date="2019-08" db="EMBL/GenBank/DDBJ databases">
        <title>The improved chromosome-level genome for the pearl oyster Pinctada fucata martensii using PacBio sequencing and Hi-C.</title>
        <authorList>
            <person name="Zheng Z."/>
        </authorList>
    </citation>
    <scope>NUCLEOTIDE SEQUENCE</scope>
    <source>
        <strain evidence="12">ZZ-2019</strain>
        <tissue evidence="12">Adductor muscle</tissue>
    </source>
</reference>
<feature type="domain" description="EF-hand" evidence="11">
    <location>
        <begin position="607"/>
        <end position="642"/>
    </location>
</feature>
<gene>
    <name evidence="12" type="ORF">FSP39_009122</name>
</gene>
<dbReference type="GO" id="GO:0005509">
    <property type="term" value="F:calcium ion binding"/>
    <property type="evidence" value="ECO:0007669"/>
    <property type="project" value="InterPro"/>
</dbReference>
<dbReference type="CDD" id="cd00044">
    <property type="entry name" value="CysPc"/>
    <property type="match status" value="1"/>
</dbReference>
<dbReference type="FunFam" id="2.60.120.380:FF:000001">
    <property type="entry name" value="Calpain-1 catalytic subunit"/>
    <property type="match status" value="1"/>
</dbReference>
<dbReference type="EMBL" id="VSWD01000009">
    <property type="protein sequence ID" value="KAK3092940.1"/>
    <property type="molecule type" value="Genomic_DNA"/>
</dbReference>
<evidence type="ECO:0000256" key="3">
    <source>
        <dbReference type="ARBA" id="ARBA00022723"/>
    </source>
</evidence>
<dbReference type="SUPFAM" id="SSF49758">
    <property type="entry name" value="Calpain large subunit, middle domain (domain III)"/>
    <property type="match status" value="1"/>
</dbReference>
<feature type="active site" evidence="8 9">
    <location>
        <position position="288"/>
    </location>
</feature>
<sequence>MSYSYSYRHTYTASLGGRHSRRKDHDIIAEIRKQSFDELKAECLEQECLWEDPEFPAEDGSVFFSREGARPFEWKRPSEICENPCFVSDGASRFDVRQGELGDCWLLAAIASLTVNDKLFAKVVPQDQNFTDDYCGMFRFHFWRQGEWVEVVVDDRLPTYYGQLVFMHSTEKNEFWSALLEKAYAKLEGSYESLKGGSTCEAMVDFTGGVSEMYDLRKAPENLFSIMLKASQRGSLMGCSIDADPNQLEARLENGLVMGHAYSLTDVRLIDIETPNMQGKIPMVRVRNPWGNEAEWKGAWSDQSREWSMIPDDQKQRMGLTFDDDGEFWMSFRDWQNEFQKVEICNLGPDSLEEEEVADGKKRWEANTEHGEWISGVNAGGCRNYLDTFWTNPQYRVTVTDPDDDEDDLCTVLIGCLQKDRRKKRKEGLDMLTIGYVIYKLEENQDNSPLDMNYFKYHASCAKSPSFINLREICGRHKLSPGTYCIIPSTFEPHQKGEYLVRIFTEKANHTCEMDEETCIVEDDEGPPPPTEEEQEQEAALKNSFRRVAGEDMEIDAYELKDILNCVFTREFEFDGFNIDTCRSMVAMHDGDLSGKLGYDEFKDLWNDLRRWKGVFKEYDRDKSGNLSSYELRSAMHASGFRLSNRTFTSLVMRYSNQKGQIEFGDFIVCSIRLKTMLASFRSNSSSPGVTQFDVDNAEWYSDFADEHVVCCIRHLGAQ</sequence>
<keyword evidence="3" id="KW-0479">Metal-binding</keyword>
<evidence type="ECO:0000259" key="10">
    <source>
        <dbReference type="PROSITE" id="PS50203"/>
    </source>
</evidence>
<keyword evidence="4" id="KW-0677">Repeat</keyword>
<dbReference type="PANTHER" id="PTHR10183:SF433">
    <property type="entry name" value="CALPAIN-A-RELATED"/>
    <property type="match status" value="1"/>
</dbReference>
<evidence type="ECO:0000256" key="7">
    <source>
        <dbReference type="ARBA" id="ARBA00022837"/>
    </source>
</evidence>
<evidence type="ECO:0000259" key="11">
    <source>
        <dbReference type="PROSITE" id="PS50222"/>
    </source>
</evidence>
<dbReference type="GO" id="GO:0006508">
    <property type="term" value="P:proteolysis"/>
    <property type="evidence" value="ECO:0007669"/>
    <property type="project" value="UniProtKB-KW"/>
</dbReference>
<dbReference type="SMART" id="SM00230">
    <property type="entry name" value="CysPc"/>
    <property type="match status" value="1"/>
</dbReference>
<dbReference type="InterPro" id="IPR001300">
    <property type="entry name" value="Peptidase_C2_calpain_cat"/>
</dbReference>
<dbReference type="InterPro" id="IPR018247">
    <property type="entry name" value="EF_Hand_1_Ca_BS"/>
</dbReference>
<evidence type="ECO:0000256" key="5">
    <source>
        <dbReference type="ARBA" id="ARBA00022801"/>
    </source>
</evidence>
<feature type="active site" evidence="8 9">
    <location>
        <position position="260"/>
    </location>
</feature>
<dbReference type="InterPro" id="IPR022682">
    <property type="entry name" value="Calpain_domain_III"/>
</dbReference>
<dbReference type="InterPro" id="IPR000169">
    <property type="entry name" value="Pept_cys_AS"/>
</dbReference>
<dbReference type="GO" id="GO:0005737">
    <property type="term" value="C:cytoplasm"/>
    <property type="evidence" value="ECO:0007669"/>
    <property type="project" value="TreeGrafter"/>
</dbReference>
<keyword evidence="7" id="KW-0106">Calcium</keyword>
<dbReference type="PROSITE" id="PS00139">
    <property type="entry name" value="THIOL_PROTEASE_CYS"/>
    <property type="match status" value="1"/>
</dbReference>
<dbReference type="InterPro" id="IPR022684">
    <property type="entry name" value="Calpain_cysteine_protease"/>
</dbReference>
<dbReference type="InterPro" id="IPR036213">
    <property type="entry name" value="Calpain_III_sf"/>
</dbReference>